<dbReference type="Proteomes" id="UP001279553">
    <property type="component" value="Unassembled WGS sequence"/>
</dbReference>
<evidence type="ECO:0000313" key="1">
    <source>
        <dbReference type="EMBL" id="MDX5929188.1"/>
    </source>
</evidence>
<protein>
    <submittedName>
        <fullName evidence="1">Uncharacterized protein</fullName>
    </submittedName>
</protein>
<sequence length="63" mass="7130">MVNHHAGPLVDLVRRVEFGRLRQLGNIVRLQNERGLMAHGFSKTDCFGQRARHVRISGALKPI</sequence>
<dbReference type="EMBL" id="JAWXYB010000001">
    <property type="protein sequence ID" value="MDX5929188.1"/>
    <property type="molecule type" value="Genomic_DNA"/>
</dbReference>
<reference evidence="1 2" key="1">
    <citation type="submission" date="2023-11" db="EMBL/GenBank/DDBJ databases">
        <title>MicrobeMod: A computational toolkit for identifying prokaryotic methylation and restriction-modification with nanopore sequencing.</title>
        <authorList>
            <person name="Crits-Christoph A."/>
            <person name="Kang S.C."/>
            <person name="Lee H."/>
            <person name="Ostrov N."/>
        </authorList>
    </citation>
    <scope>NUCLEOTIDE SEQUENCE [LARGE SCALE GENOMIC DNA]</scope>
    <source>
        <strain evidence="1 2">DSMZ 700</strain>
    </source>
</reference>
<proteinExistence type="predicted"/>
<keyword evidence="2" id="KW-1185">Reference proteome</keyword>
<organism evidence="1 2">
    <name type="scientific">Acidiphilium acidophilum</name>
    <name type="common">Thiobacillus acidophilus</name>
    <dbReference type="NCBI Taxonomy" id="76588"/>
    <lineage>
        <taxon>Bacteria</taxon>
        <taxon>Pseudomonadati</taxon>
        <taxon>Pseudomonadota</taxon>
        <taxon>Alphaproteobacteria</taxon>
        <taxon>Acetobacterales</taxon>
        <taxon>Acidocellaceae</taxon>
        <taxon>Acidiphilium</taxon>
    </lineage>
</organism>
<accession>A0AAW9DJL8</accession>
<gene>
    <name evidence="1" type="ORF">SIL87_00185</name>
</gene>
<dbReference type="AlphaFoldDB" id="A0AAW9DJL8"/>
<name>A0AAW9DJL8_ACIAO</name>
<comment type="caution">
    <text evidence="1">The sequence shown here is derived from an EMBL/GenBank/DDBJ whole genome shotgun (WGS) entry which is preliminary data.</text>
</comment>
<evidence type="ECO:0000313" key="2">
    <source>
        <dbReference type="Proteomes" id="UP001279553"/>
    </source>
</evidence>